<dbReference type="OrthoDB" id="10679100at2759"/>
<evidence type="ECO:0000256" key="1">
    <source>
        <dbReference type="PROSITE-ProRule" id="PRU00339"/>
    </source>
</evidence>
<reference evidence="3" key="1">
    <citation type="submission" date="2016-10" db="EMBL/GenBank/DDBJ databases">
        <authorList>
            <person name="Benchimol M."/>
            <person name="Almeida L.G."/>
            <person name="Vasconcelos A.T."/>
            <person name="Perreira-Neves A."/>
            <person name="Rosa I.A."/>
            <person name="Tasca T."/>
            <person name="Bogo M.R."/>
            <person name="de Souza W."/>
        </authorList>
    </citation>
    <scope>NUCLEOTIDE SEQUENCE [LARGE SCALE GENOMIC DNA]</scope>
    <source>
        <strain evidence="3">K</strain>
    </source>
</reference>
<evidence type="ECO:0008006" key="5">
    <source>
        <dbReference type="Google" id="ProtNLM"/>
    </source>
</evidence>
<feature type="compositionally biased region" description="Basic and acidic residues" evidence="2">
    <location>
        <begin position="15"/>
        <end position="27"/>
    </location>
</feature>
<accession>A0A1J4KIJ9</accession>
<dbReference type="Proteomes" id="UP000179807">
    <property type="component" value="Unassembled WGS sequence"/>
</dbReference>
<evidence type="ECO:0000313" key="3">
    <source>
        <dbReference type="EMBL" id="OHT09526.1"/>
    </source>
</evidence>
<comment type="caution">
    <text evidence="3">The sequence shown here is derived from an EMBL/GenBank/DDBJ whole genome shotgun (WGS) entry which is preliminary data.</text>
</comment>
<dbReference type="AlphaFoldDB" id="A0A1J4KIJ9"/>
<evidence type="ECO:0000256" key="2">
    <source>
        <dbReference type="SAM" id="MobiDB-lite"/>
    </source>
</evidence>
<dbReference type="GeneID" id="94836765"/>
<feature type="repeat" description="TPR" evidence="1">
    <location>
        <begin position="151"/>
        <end position="184"/>
    </location>
</feature>
<keyword evidence="4" id="KW-1185">Reference proteome</keyword>
<name>A0A1J4KIJ9_9EUKA</name>
<dbReference type="Gene3D" id="1.25.40.10">
    <property type="entry name" value="Tetratricopeptide repeat domain"/>
    <property type="match status" value="1"/>
</dbReference>
<dbReference type="InterPro" id="IPR011990">
    <property type="entry name" value="TPR-like_helical_dom_sf"/>
</dbReference>
<dbReference type="VEuPathDB" id="TrichDB:TRFO_21573"/>
<sequence length="536" mass="62655">MDEGKSRLRKNPRYFSDKCDTETRPGDEIEPRYQLKPEIRWERLQMINSRMYSSDQITAFTLAHKAEAMFESNSITMALEFAHRALKLDPLCADAFRIIIHIMLIIPQLDCDTVICLIRELIFTFRNLIYDELLFDHPGEGLQVYQLRSYIRILVDLSQIALTSEKYEIAVYAYEEALRVDNEDYSQARDFLILMYLKNIGRTRRSQKAMVDRTIDDLKSLIDCTLPKSDGPLFKGDENTLVMRWMKMMLAYMDGNKELFKNLARKEERKNSEIIKVIFNEKKPEFMNDNESKKYCIALTNTLIDWPDFLIDLHTFLRSEDQDFNNKCNKLASTILEDVSRDARVQMASMGSDFLDRGRSAHRNGNFFKAISFFTMAKRYIVEAMKPSQRWYPSAPFAIVSNRAACAERITLWMLARHDTRFTLLMQPDHVRSYERLPKIAAALYAYSLQKEFEDLVKTVKRDINRPWAEWKQLSRIAVGLLSFTAIIHSRLGTLTDEIRERVIATGIEDMYTSCNSPPNIMEPLPWLDESDVEEI</sequence>
<protein>
    <recommendedName>
        <fullName evidence="5">TPR Domain containing protein</fullName>
    </recommendedName>
</protein>
<dbReference type="PROSITE" id="PS50005">
    <property type="entry name" value="TPR"/>
    <property type="match status" value="1"/>
</dbReference>
<evidence type="ECO:0000313" key="4">
    <source>
        <dbReference type="Proteomes" id="UP000179807"/>
    </source>
</evidence>
<dbReference type="RefSeq" id="XP_068362662.1">
    <property type="nucleotide sequence ID" value="XM_068502061.1"/>
</dbReference>
<gene>
    <name evidence="3" type="ORF">TRFO_21573</name>
</gene>
<dbReference type="SUPFAM" id="SSF48452">
    <property type="entry name" value="TPR-like"/>
    <property type="match status" value="1"/>
</dbReference>
<proteinExistence type="predicted"/>
<organism evidence="3 4">
    <name type="scientific">Tritrichomonas foetus</name>
    <dbReference type="NCBI Taxonomy" id="1144522"/>
    <lineage>
        <taxon>Eukaryota</taxon>
        <taxon>Metamonada</taxon>
        <taxon>Parabasalia</taxon>
        <taxon>Tritrichomonadida</taxon>
        <taxon>Tritrichomonadidae</taxon>
        <taxon>Tritrichomonas</taxon>
    </lineage>
</organism>
<dbReference type="EMBL" id="MLAK01000637">
    <property type="protein sequence ID" value="OHT09526.1"/>
    <property type="molecule type" value="Genomic_DNA"/>
</dbReference>
<dbReference type="InterPro" id="IPR019734">
    <property type="entry name" value="TPR_rpt"/>
</dbReference>
<keyword evidence="1" id="KW-0802">TPR repeat</keyword>
<feature type="region of interest" description="Disordered" evidence="2">
    <location>
        <begin position="1"/>
        <end position="27"/>
    </location>
</feature>